<feature type="compositionally biased region" description="Polar residues" evidence="1">
    <location>
        <begin position="43"/>
        <end position="63"/>
    </location>
</feature>
<dbReference type="Proteomes" id="UP000613113">
    <property type="component" value="Unassembled WGS sequence"/>
</dbReference>
<gene>
    <name evidence="4" type="ORF">H8K27_13585</name>
</gene>
<accession>A0ABR6YQJ7</accession>
<feature type="chain" id="PRO_5047055329" evidence="2">
    <location>
        <begin position="28"/>
        <end position="156"/>
    </location>
</feature>
<feature type="compositionally biased region" description="Basic and acidic residues" evidence="1">
    <location>
        <begin position="127"/>
        <end position="138"/>
    </location>
</feature>
<protein>
    <submittedName>
        <fullName evidence="4">DUF4124 domain-containing protein</fullName>
    </submittedName>
</protein>
<proteinExistence type="predicted"/>
<feature type="compositionally biased region" description="Basic and acidic residues" evidence="1">
    <location>
        <begin position="83"/>
        <end position="112"/>
    </location>
</feature>
<feature type="region of interest" description="Disordered" evidence="1">
    <location>
        <begin position="43"/>
        <end position="112"/>
    </location>
</feature>
<reference evidence="4 5" key="1">
    <citation type="submission" date="2020-08" db="EMBL/GenBank/DDBJ databases">
        <title>Novel species isolated from subtropical streams in China.</title>
        <authorList>
            <person name="Lu H."/>
        </authorList>
    </citation>
    <scope>NUCLEOTIDE SEQUENCE [LARGE SCALE GENOMIC DNA]</scope>
    <source>
        <strain evidence="4 5">FT31W</strain>
    </source>
</reference>
<dbReference type="Pfam" id="PF13511">
    <property type="entry name" value="DUF4124"/>
    <property type="match status" value="1"/>
</dbReference>
<name>A0ABR6YQJ7_9BURK</name>
<organism evidence="4 5">
    <name type="scientific">Undibacterium griseum</name>
    <dbReference type="NCBI Taxonomy" id="2762295"/>
    <lineage>
        <taxon>Bacteria</taxon>
        <taxon>Pseudomonadati</taxon>
        <taxon>Pseudomonadota</taxon>
        <taxon>Betaproteobacteria</taxon>
        <taxon>Burkholderiales</taxon>
        <taxon>Oxalobacteraceae</taxon>
        <taxon>Undibacterium</taxon>
    </lineage>
</organism>
<evidence type="ECO:0000259" key="3">
    <source>
        <dbReference type="Pfam" id="PF13511"/>
    </source>
</evidence>
<dbReference type="RefSeq" id="WP_186863711.1">
    <property type="nucleotide sequence ID" value="NZ_JACOGC010000005.1"/>
</dbReference>
<evidence type="ECO:0000256" key="1">
    <source>
        <dbReference type="SAM" id="MobiDB-lite"/>
    </source>
</evidence>
<feature type="domain" description="DUF4124" evidence="3">
    <location>
        <begin position="17"/>
        <end position="64"/>
    </location>
</feature>
<keyword evidence="5" id="KW-1185">Reference proteome</keyword>
<sequence length="156" mass="17590">MSQPDNPFLLKLSSLIFLLTLSGSSLATVYRCEQQGKIQYSQTPCPSGQTGQVLHQPLSSVPSESERVQATGVANQEKAAANKLEKDRHTREQKQERELRQLSAQREKQKSQCERAQLQVKWANEDVHRAQPKAETRAKQKLKRANEKAALACRHS</sequence>
<feature type="region of interest" description="Disordered" evidence="1">
    <location>
        <begin position="127"/>
        <end position="156"/>
    </location>
</feature>
<dbReference type="InterPro" id="IPR025392">
    <property type="entry name" value="DUF4124"/>
</dbReference>
<evidence type="ECO:0000313" key="4">
    <source>
        <dbReference type="EMBL" id="MBC3886167.1"/>
    </source>
</evidence>
<feature type="signal peptide" evidence="2">
    <location>
        <begin position="1"/>
        <end position="27"/>
    </location>
</feature>
<evidence type="ECO:0000256" key="2">
    <source>
        <dbReference type="SAM" id="SignalP"/>
    </source>
</evidence>
<comment type="caution">
    <text evidence="4">The sequence shown here is derived from an EMBL/GenBank/DDBJ whole genome shotgun (WGS) entry which is preliminary data.</text>
</comment>
<keyword evidence="2" id="KW-0732">Signal</keyword>
<dbReference type="EMBL" id="JACOGC010000005">
    <property type="protein sequence ID" value="MBC3886167.1"/>
    <property type="molecule type" value="Genomic_DNA"/>
</dbReference>
<evidence type="ECO:0000313" key="5">
    <source>
        <dbReference type="Proteomes" id="UP000613113"/>
    </source>
</evidence>